<dbReference type="OrthoDB" id="440673at2759"/>
<dbReference type="PANTHER" id="PTHR16290:SF5">
    <property type="entry name" value="MRNA-DECAPPING ENZYME 1B"/>
    <property type="match status" value="1"/>
</dbReference>
<keyword evidence="13" id="KW-1185">Reference proteome</keyword>
<keyword evidence="5" id="KW-0597">Phosphoprotein</keyword>
<evidence type="ECO:0000256" key="2">
    <source>
        <dbReference type="ARBA" id="ARBA00004496"/>
    </source>
</evidence>
<evidence type="ECO:0000256" key="6">
    <source>
        <dbReference type="ARBA" id="ARBA00022801"/>
    </source>
</evidence>
<dbReference type="GO" id="GO:0000932">
    <property type="term" value="C:P-body"/>
    <property type="evidence" value="ECO:0007669"/>
    <property type="project" value="TreeGrafter"/>
</dbReference>
<comment type="similarity">
    <text evidence="3">Belongs to the DCP1 family.</text>
</comment>
<dbReference type="PANTHER" id="PTHR16290">
    <property type="entry name" value="TRANSCRIPTION FACTOR SMIF DECAPPING ENZYME DCP1"/>
    <property type="match status" value="1"/>
</dbReference>
<gene>
    <name evidence="12" type="ORF">AGOR_G00185620</name>
</gene>
<dbReference type="CDD" id="cd09804">
    <property type="entry name" value="Dcp1"/>
    <property type="match status" value="1"/>
</dbReference>
<keyword evidence="6" id="KW-0378">Hydrolase</keyword>
<evidence type="ECO:0000313" key="12">
    <source>
        <dbReference type="EMBL" id="KAI1888484.1"/>
    </source>
</evidence>
<dbReference type="GO" id="GO:0000184">
    <property type="term" value="P:nuclear-transcribed mRNA catabolic process, nonsense-mediated decay"/>
    <property type="evidence" value="ECO:0007669"/>
    <property type="project" value="UniProtKB-KW"/>
</dbReference>
<keyword evidence="7" id="KW-0866">Nonsense-mediated mRNA decay</keyword>
<evidence type="ECO:0000256" key="9">
    <source>
        <dbReference type="ARBA" id="ARBA00026102"/>
    </source>
</evidence>
<comment type="subcellular location">
    <subcellularLocation>
        <location evidence="2">Cytoplasm</location>
    </subcellularLocation>
    <subcellularLocation>
        <location evidence="1">Nucleus</location>
    </subcellularLocation>
</comment>
<evidence type="ECO:0000256" key="11">
    <source>
        <dbReference type="SAM" id="MobiDB-lite"/>
    </source>
</evidence>
<feature type="region of interest" description="Disordered" evidence="11">
    <location>
        <begin position="235"/>
        <end position="286"/>
    </location>
</feature>
<protein>
    <recommendedName>
        <fullName evidence="9">5'-(N(7)-methylguanosine 5'-triphospho)-[mRNA] hydrolase</fullName>
        <ecNumber evidence="9">3.6.1.62</ecNumber>
    </recommendedName>
</protein>
<dbReference type="FunFam" id="2.30.29.30:FF:000097">
    <property type="entry name" value="Putative mRNA-decapping enzyme 1A"/>
    <property type="match status" value="1"/>
</dbReference>
<dbReference type="Gene3D" id="2.30.29.30">
    <property type="entry name" value="Pleckstrin-homology domain (PH domain)/Phosphotyrosine-binding domain (PTB)"/>
    <property type="match status" value="1"/>
</dbReference>
<dbReference type="EMBL" id="JAERUA010000017">
    <property type="protein sequence ID" value="KAI1888484.1"/>
    <property type="molecule type" value="Genomic_DNA"/>
</dbReference>
<feature type="compositionally biased region" description="Basic and acidic residues" evidence="11">
    <location>
        <begin position="461"/>
        <end position="475"/>
    </location>
</feature>
<evidence type="ECO:0000256" key="3">
    <source>
        <dbReference type="ARBA" id="ARBA00008778"/>
    </source>
</evidence>
<keyword evidence="4" id="KW-0963">Cytoplasm</keyword>
<dbReference type="GO" id="GO:0008047">
    <property type="term" value="F:enzyme activator activity"/>
    <property type="evidence" value="ECO:0007669"/>
    <property type="project" value="InterPro"/>
</dbReference>
<evidence type="ECO:0000256" key="10">
    <source>
        <dbReference type="ARBA" id="ARBA00047661"/>
    </source>
</evidence>
<dbReference type="SUPFAM" id="SSF50729">
    <property type="entry name" value="PH domain-like"/>
    <property type="match status" value="1"/>
</dbReference>
<dbReference type="GO" id="GO:0003729">
    <property type="term" value="F:mRNA binding"/>
    <property type="evidence" value="ECO:0007669"/>
    <property type="project" value="TreeGrafter"/>
</dbReference>
<dbReference type="Pfam" id="PF06058">
    <property type="entry name" value="DCP1"/>
    <property type="match status" value="1"/>
</dbReference>
<evidence type="ECO:0000313" key="13">
    <source>
        <dbReference type="Proteomes" id="UP000829720"/>
    </source>
</evidence>
<feature type="compositionally biased region" description="Low complexity" evidence="11">
    <location>
        <begin position="339"/>
        <end position="357"/>
    </location>
</feature>
<reference evidence="12" key="1">
    <citation type="submission" date="2021-01" db="EMBL/GenBank/DDBJ databases">
        <authorList>
            <person name="Zahm M."/>
            <person name="Roques C."/>
            <person name="Cabau C."/>
            <person name="Klopp C."/>
            <person name="Donnadieu C."/>
            <person name="Jouanno E."/>
            <person name="Lampietro C."/>
            <person name="Louis A."/>
            <person name="Herpin A."/>
            <person name="Echchiki A."/>
            <person name="Berthelot C."/>
            <person name="Parey E."/>
            <person name="Roest-Crollius H."/>
            <person name="Braasch I."/>
            <person name="Postlethwait J."/>
            <person name="Bobe J."/>
            <person name="Montfort J."/>
            <person name="Bouchez O."/>
            <person name="Begum T."/>
            <person name="Mejri S."/>
            <person name="Adams A."/>
            <person name="Chen W.-J."/>
            <person name="Guiguen Y."/>
        </authorList>
    </citation>
    <scope>NUCLEOTIDE SEQUENCE</scope>
    <source>
        <tissue evidence="12">Blood</tissue>
    </source>
</reference>
<dbReference type="GO" id="GO:0000290">
    <property type="term" value="P:deadenylation-dependent decapping of nuclear-transcribed mRNA"/>
    <property type="evidence" value="ECO:0007669"/>
    <property type="project" value="InterPro"/>
</dbReference>
<proteinExistence type="inferred from homology"/>
<feature type="region of interest" description="Disordered" evidence="11">
    <location>
        <begin position="171"/>
        <end position="190"/>
    </location>
</feature>
<name>A0A8T3CYS2_9TELE</name>
<evidence type="ECO:0000256" key="8">
    <source>
        <dbReference type="ARBA" id="ARBA00023242"/>
    </source>
</evidence>
<organism evidence="12 13">
    <name type="scientific">Albula goreensis</name>
    <dbReference type="NCBI Taxonomy" id="1534307"/>
    <lineage>
        <taxon>Eukaryota</taxon>
        <taxon>Metazoa</taxon>
        <taxon>Chordata</taxon>
        <taxon>Craniata</taxon>
        <taxon>Vertebrata</taxon>
        <taxon>Euteleostomi</taxon>
        <taxon>Actinopterygii</taxon>
        <taxon>Neopterygii</taxon>
        <taxon>Teleostei</taxon>
        <taxon>Albuliformes</taxon>
        <taxon>Albulidae</taxon>
        <taxon>Albula</taxon>
    </lineage>
</organism>
<dbReference type="EC" id="3.6.1.62" evidence="9"/>
<keyword evidence="8" id="KW-0539">Nucleus</keyword>
<evidence type="ECO:0000256" key="4">
    <source>
        <dbReference type="ARBA" id="ARBA00022490"/>
    </source>
</evidence>
<feature type="compositionally biased region" description="Basic and acidic residues" evidence="11">
    <location>
        <begin position="171"/>
        <end position="184"/>
    </location>
</feature>
<comment type="catalytic activity">
    <reaction evidence="10">
        <text>a 5'-end (N(7)-methyl 5'-triphosphoguanosine)-ribonucleoside in mRNA + H2O = N(7)-methyl-GDP + a 5'-end phospho-ribonucleoside in mRNA + 2 H(+)</text>
        <dbReference type="Rhea" id="RHEA:67484"/>
        <dbReference type="Rhea" id="RHEA-COMP:15692"/>
        <dbReference type="Rhea" id="RHEA-COMP:17167"/>
        <dbReference type="ChEBI" id="CHEBI:15377"/>
        <dbReference type="ChEBI" id="CHEBI:15378"/>
        <dbReference type="ChEBI" id="CHEBI:63714"/>
        <dbReference type="ChEBI" id="CHEBI:138282"/>
        <dbReference type="ChEBI" id="CHEBI:156461"/>
        <dbReference type="EC" id="3.6.1.62"/>
    </reaction>
    <physiologicalReaction direction="left-to-right" evidence="10">
        <dbReference type="Rhea" id="RHEA:67485"/>
    </physiologicalReaction>
</comment>
<feature type="compositionally biased region" description="Pro residues" evidence="11">
    <location>
        <begin position="477"/>
        <end position="487"/>
    </location>
</feature>
<dbReference type="AlphaFoldDB" id="A0A8T3CYS2"/>
<dbReference type="Proteomes" id="UP000829720">
    <property type="component" value="Unassembled WGS sequence"/>
</dbReference>
<evidence type="ECO:0000256" key="7">
    <source>
        <dbReference type="ARBA" id="ARBA00023161"/>
    </source>
</evidence>
<feature type="region of interest" description="Disordered" evidence="11">
    <location>
        <begin position="431"/>
        <end position="554"/>
    </location>
</feature>
<feature type="region of interest" description="Disordered" evidence="11">
    <location>
        <begin position="305"/>
        <end position="407"/>
    </location>
</feature>
<comment type="caution">
    <text evidence="12">The sequence shown here is derived from an EMBL/GenBank/DDBJ whole genome shotgun (WGS) entry which is preliminary data.</text>
</comment>
<accession>A0A8T3CYS2</accession>
<evidence type="ECO:0000256" key="1">
    <source>
        <dbReference type="ARBA" id="ARBA00004123"/>
    </source>
</evidence>
<dbReference type="GO" id="GO:0140933">
    <property type="term" value="F:5'-(N(7)-methylguanosine 5'-triphospho)-[mRNA] hydrolase activity"/>
    <property type="evidence" value="ECO:0007669"/>
    <property type="project" value="UniProtKB-EC"/>
</dbReference>
<feature type="compositionally biased region" description="Low complexity" evidence="11">
    <location>
        <begin position="527"/>
        <end position="544"/>
    </location>
</feature>
<evidence type="ECO:0000256" key="5">
    <source>
        <dbReference type="ARBA" id="ARBA00022553"/>
    </source>
</evidence>
<dbReference type="GO" id="GO:0031087">
    <property type="term" value="P:deadenylation-independent decapping of nuclear-transcribed mRNA"/>
    <property type="evidence" value="ECO:0007669"/>
    <property type="project" value="TreeGrafter"/>
</dbReference>
<sequence length="591" mass="64088">MTASTVGTGTCLAAKGLDISLAALKRQDPYINNIVDVASQVALYTFSNRANEWEKTDVEGTLFVYTRLASPRHGFTIMNRLSMDNLTEPITKDLDFQLQDPFLLYRNARLSIYGIWFYDKEDCLRIAELMKNLTRQEQLLAQQGGGVSPRALRAEEGKGVDILQMLTKARNEYDKGKPSSEPKEIASSSSVIYDNPHLIKPIPVKPLERPQGVQQGQQVGDSEPRHLSLAALFGVQSRPDHMSPQAGSGGGGRPAGMRPMVARSLSYEEPSRPGPPQGSSPPQHCPAIQKLMSTQRGPAELLQRVSESPENRLCENGAPQPAHHCQGGRDPLHRLFQNAPPTAAPPCCTHGPSSLQQAPPPLLHGLQAPQPDLGVPLHPHHPHQQAAPRPLFFSPGKAPQLAPPSQVTGVVSPHELLQRLQLVQQEQNLNAEPPACPRSPLPGAHPAAPPPAPACQAPGVGRKEPCWPRAIREGKPPSLPGNLPPARPRPRTPHSADVPHGLRSDQVGRRGWRLLFRSGPPAPPLPAQRGPSSPDQKPAAGHPAAPHPERRDLPGYHLQGLHLRLLEGNHYKKALKALRGQNGSIVCKLGH</sequence>
<dbReference type="InterPro" id="IPR011993">
    <property type="entry name" value="PH-like_dom_sf"/>
</dbReference>
<dbReference type="GO" id="GO:0005634">
    <property type="term" value="C:nucleus"/>
    <property type="evidence" value="ECO:0007669"/>
    <property type="project" value="UniProtKB-SubCell"/>
</dbReference>
<dbReference type="InterPro" id="IPR010334">
    <property type="entry name" value="Dcp1"/>
</dbReference>